<name>A0A225WFU9_9STRA</name>
<proteinExistence type="predicted"/>
<keyword evidence="2" id="KW-1185">Reference proteome</keyword>
<organism evidence="1 2">
    <name type="scientific">Phytophthora megakarya</name>
    <dbReference type="NCBI Taxonomy" id="4795"/>
    <lineage>
        <taxon>Eukaryota</taxon>
        <taxon>Sar</taxon>
        <taxon>Stramenopiles</taxon>
        <taxon>Oomycota</taxon>
        <taxon>Peronosporomycetes</taxon>
        <taxon>Peronosporales</taxon>
        <taxon>Peronosporaceae</taxon>
        <taxon>Phytophthora</taxon>
    </lineage>
</organism>
<evidence type="ECO:0000313" key="2">
    <source>
        <dbReference type="Proteomes" id="UP000198211"/>
    </source>
</evidence>
<comment type="caution">
    <text evidence="1">The sequence shown here is derived from an EMBL/GenBank/DDBJ whole genome shotgun (WGS) entry which is preliminary data.</text>
</comment>
<gene>
    <name evidence="1" type="ORF">PHMEG_0009598</name>
</gene>
<protein>
    <submittedName>
        <fullName evidence="1">Uncharacterized protein</fullName>
    </submittedName>
</protein>
<sequence>MPNEAGTRNKLRAQRLVLAMPFCTDTCVGRTTIERPHVVELQQMNPSVTVQVYENTVVNETMTDHEVTCMTPVHLRFAEYGSRAVSLHEPIVKNQSLCLLLGIDIVQQLEKLAVEDQEDADVEVEDDLPTVSSRFTNQILWKVLGGLV</sequence>
<evidence type="ECO:0000313" key="1">
    <source>
        <dbReference type="EMBL" id="OWZ16591.1"/>
    </source>
</evidence>
<dbReference type="EMBL" id="NBNE01000906">
    <property type="protein sequence ID" value="OWZ16591.1"/>
    <property type="molecule type" value="Genomic_DNA"/>
</dbReference>
<reference evidence="2" key="1">
    <citation type="submission" date="2017-03" db="EMBL/GenBank/DDBJ databases">
        <title>Phytopthora megakarya and P. palmivora, two closely related causual agents of cacao black pod achieved similar genome size and gene model numbers by different mechanisms.</title>
        <authorList>
            <person name="Ali S."/>
            <person name="Shao J."/>
            <person name="Larry D.J."/>
            <person name="Kronmiller B."/>
            <person name="Shen D."/>
            <person name="Strem M.D."/>
            <person name="Melnick R.L."/>
            <person name="Guiltinan M.J."/>
            <person name="Tyler B.M."/>
            <person name="Meinhardt L.W."/>
            <person name="Bailey B.A."/>
        </authorList>
    </citation>
    <scope>NUCLEOTIDE SEQUENCE [LARGE SCALE GENOMIC DNA]</scope>
    <source>
        <strain evidence="2">zdho120</strain>
    </source>
</reference>
<dbReference type="AlphaFoldDB" id="A0A225WFU9"/>
<dbReference type="Proteomes" id="UP000198211">
    <property type="component" value="Unassembled WGS sequence"/>
</dbReference>
<accession>A0A225WFU9</accession>